<feature type="compositionally biased region" description="Gly residues" evidence="2">
    <location>
        <begin position="534"/>
        <end position="547"/>
    </location>
</feature>
<comment type="similarity">
    <text evidence="1">Belongs to the peptidase C26 family.</text>
</comment>
<evidence type="ECO:0000259" key="3">
    <source>
        <dbReference type="Pfam" id="PF00117"/>
    </source>
</evidence>
<dbReference type="STRING" id="307507.A0A2V0PMG1"/>
<dbReference type="InterPro" id="IPR044992">
    <property type="entry name" value="ChyE-like"/>
</dbReference>
<feature type="compositionally biased region" description="Low complexity" evidence="2">
    <location>
        <begin position="346"/>
        <end position="370"/>
    </location>
</feature>
<feature type="compositionally biased region" description="Gly residues" evidence="2">
    <location>
        <begin position="371"/>
        <end position="381"/>
    </location>
</feature>
<dbReference type="CDD" id="cd01741">
    <property type="entry name" value="GATase1_1"/>
    <property type="match status" value="1"/>
</dbReference>
<feature type="region of interest" description="Disordered" evidence="2">
    <location>
        <begin position="534"/>
        <end position="560"/>
    </location>
</feature>
<feature type="domain" description="Glutamine amidotransferase" evidence="3">
    <location>
        <begin position="29"/>
        <end position="250"/>
    </location>
</feature>
<evidence type="ECO:0000313" key="4">
    <source>
        <dbReference type="EMBL" id="GBG00273.1"/>
    </source>
</evidence>
<comment type="caution">
    <text evidence="4">The sequence shown here is derived from an EMBL/GenBank/DDBJ whole genome shotgun (WGS) entry which is preliminary data.</text>
</comment>
<dbReference type="OrthoDB" id="92161at2759"/>
<dbReference type="PANTHER" id="PTHR42695">
    <property type="entry name" value="GLUTAMINE AMIDOTRANSFERASE YLR126C-RELATED"/>
    <property type="match status" value="1"/>
</dbReference>
<dbReference type="SUPFAM" id="SSF52317">
    <property type="entry name" value="Class I glutamine amidotransferase-like"/>
    <property type="match status" value="1"/>
</dbReference>
<protein>
    <recommendedName>
        <fullName evidence="3">Glutamine amidotransferase domain-containing protein</fullName>
    </recommendedName>
</protein>
<sequence length="612" mass="59609">MAPRRVAVIECEDADKWKDMTLQLWRRILERQGDDFTVFHAHARDLPSVEAAAGFDAIVIGGSHYSVYEDHQWIRELKARVPQYLEAGAKIVGCCFGCQLLAEALGGRVGPNPSGRFVLGVERVSPAPGLSEFPAFERAVERALDRQAAADAAAGFADPLAPRAPASAAGERGGEGAAAAAAGAAAAVAEEGGAAAPCGVAPCFRVMESHGDQVLELPPGAARLASSGTAANEMWCLGDRVLAFQFHIEFDGPIAMEKIHPALTDNGRLSPAESAASWGQLTSGHERPGTVAEVVEHFFRHGITGGGGGEDDDGGGGGDGADGAKVDAEAAAAAEAAASPPPPAPRASRASGAASGATSPTAASERSAPPGGAGISAGGGGGAGSVASSAAPFSFLARQRRAQAHEELLAEHASDLVASASDGFDARMRAAGCDVELLAGANGAAAEEYARAADIAEALARFASDLSGRQSGASEAVALAPQILAGLGGLAASVAALDGATKALERRVAAMAREAGVAAGAVAAAASAGAARGRGGGGGGGAGGSGGEPKAPAGGSHAAPAPGLTASVAAGASAAYKLVVGSFASGGGGSFTGAASGGGASTGTGAPAAAES</sequence>
<evidence type="ECO:0000313" key="5">
    <source>
        <dbReference type="Proteomes" id="UP000247498"/>
    </source>
</evidence>
<evidence type="ECO:0000256" key="2">
    <source>
        <dbReference type="SAM" id="MobiDB-lite"/>
    </source>
</evidence>
<dbReference type="Proteomes" id="UP000247498">
    <property type="component" value="Unassembled WGS sequence"/>
</dbReference>
<dbReference type="Gene3D" id="3.40.50.880">
    <property type="match status" value="1"/>
</dbReference>
<reference evidence="4 5" key="1">
    <citation type="journal article" date="2018" name="Sci. Rep.">
        <title>Raphidocelis subcapitata (=Pseudokirchneriella subcapitata) provides an insight into genome evolution and environmental adaptations in the Sphaeropleales.</title>
        <authorList>
            <person name="Suzuki S."/>
            <person name="Yamaguchi H."/>
            <person name="Nakajima N."/>
            <person name="Kawachi M."/>
        </authorList>
    </citation>
    <scope>NUCLEOTIDE SEQUENCE [LARGE SCALE GENOMIC DNA]</scope>
    <source>
        <strain evidence="4 5">NIES-35</strain>
    </source>
</reference>
<dbReference type="AlphaFoldDB" id="A0A2V0PMG1"/>
<feature type="compositionally biased region" description="Low complexity" evidence="2">
    <location>
        <begin position="329"/>
        <end position="338"/>
    </location>
</feature>
<proteinExistence type="inferred from homology"/>
<dbReference type="GO" id="GO:0005829">
    <property type="term" value="C:cytosol"/>
    <property type="evidence" value="ECO:0007669"/>
    <property type="project" value="TreeGrafter"/>
</dbReference>
<dbReference type="PANTHER" id="PTHR42695:SF5">
    <property type="entry name" value="GLUTAMINE AMIDOTRANSFERASE YLR126C-RELATED"/>
    <property type="match status" value="1"/>
</dbReference>
<dbReference type="Pfam" id="PF00117">
    <property type="entry name" value="GATase"/>
    <property type="match status" value="1"/>
</dbReference>
<dbReference type="InterPro" id="IPR017926">
    <property type="entry name" value="GATASE"/>
</dbReference>
<name>A0A2V0PMG1_9CHLO</name>
<accession>A0A2V0PMG1</accession>
<feature type="region of interest" description="Disordered" evidence="2">
    <location>
        <begin position="301"/>
        <end position="381"/>
    </location>
</feature>
<organism evidence="4 5">
    <name type="scientific">Raphidocelis subcapitata</name>
    <dbReference type="NCBI Taxonomy" id="307507"/>
    <lineage>
        <taxon>Eukaryota</taxon>
        <taxon>Viridiplantae</taxon>
        <taxon>Chlorophyta</taxon>
        <taxon>core chlorophytes</taxon>
        <taxon>Chlorophyceae</taxon>
        <taxon>CS clade</taxon>
        <taxon>Sphaeropleales</taxon>
        <taxon>Selenastraceae</taxon>
        <taxon>Raphidocelis</taxon>
    </lineage>
</organism>
<feature type="compositionally biased region" description="Low complexity" evidence="2">
    <location>
        <begin position="548"/>
        <end position="560"/>
    </location>
</feature>
<keyword evidence="5" id="KW-1185">Reference proteome</keyword>
<dbReference type="InterPro" id="IPR029062">
    <property type="entry name" value="Class_I_gatase-like"/>
</dbReference>
<gene>
    <name evidence="4" type="ORF">Rsub_12999</name>
</gene>
<evidence type="ECO:0000256" key="1">
    <source>
        <dbReference type="ARBA" id="ARBA00011083"/>
    </source>
</evidence>
<dbReference type="EMBL" id="BDRX01000206">
    <property type="protein sequence ID" value="GBG00273.1"/>
    <property type="molecule type" value="Genomic_DNA"/>
</dbReference>
<dbReference type="InParanoid" id="A0A2V0PMG1"/>